<name>A0ABS8ZKS0_9PSEU</name>
<evidence type="ECO:0000256" key="1">
    <source>
        <dbReference type="SAM" id="MobiDB-lite"/>
    </source>
</evidence>
<feature type="region of interest" description="Disordered" evidence="1">
    <location>
        <begin position="28"/>
        <end position="51"/>
    </location>
</feature>
<comment type="caution">
    <text evidence="2">The sequence shown here is derived from an EMBL/GenBank/DDBJ whole genome shotgun (WGS) entry which is preliminary data.</text>
</comment>
<reference evidence="2 3" key="1">
    <citation type="submission" date="2021-12" db="EMBL/GenBank/DDBJ databases">
        <title>Genome sequence of Kibdelosporangium philippinense ATCC 49844.</title>
        <authorList>
            <person name="Fedorov E.A."/>
            <person name="Omeragic M."/>
            <person name="Shalygina K.F."/>
            <person name="Maclea K.S."/>
        </authorList>
    </citation>
    <scope>NUCLEOTIDE SEQUENCE [LARGE SCALE GENOMIC DNA]</scope>
    <source>
        <strain evidence="2 3">ATCC 49844</strain>
    </source>
</reference>
<dbReference type="EMBL" id="JAJVCN010000002">
    <property type="protein sequence ID" value="MCE7007226.1"/>
    <property type="molecule type" value="Genomic_DNA"/>
</dbReference>
<dbReference type="InterPro" id="IPR046214">
    <property type="entry name" value="DUF6247"/>
</dbReference>
<evidence type="ECO:0000313" key="3">
    <source>
        <dbReference type="Proteomes" id="UP001521150"/>
    </source>
</evidence>
<organism evidence="2 3">
    <name type="scientific">Kibdelosporangium philippinense</name>
    <dbReference type="NCBI Taxonomy" id="211113"/>
    <lineage>
        <taxon>Bacteria</taxon>
        <taxon>Bacillati</taxon>
        <taxon>Actinomycetota</taxon>
        <taxon>Actinomycetes</taxon>
        <taxon>Pseudonocardiales</taxon>
        <taxon>Pseudonocardiaceae</taxon>
        <taxon>Kibdelosporangium</taxon>
    </lineage>
</organism>
<keyword evidence="3" id="KW-1185">Reference proteome</keyword>
<dbReference type="Proteomes" id="UP001521150">
    <property type="component" value="Unassembled WGS sequence"/>
</dbReference>
<sequence length="51" mass="5867">MLAVWRRMALLTEQDPDKQRQMLTAAAEIRQTGKPRPGSSSWEDLRKELGL</sequence>
<accession>A0ABS8ZKS0</accession>
<gene>
    <name evidence="2" type="ORF">LWC34_31050</name>
</gene>
<protein>
    <submittedName>
        <fullName evidence="2">DUF6247 family protein</fullName>
    </submittedName>
</protein>
<evidence type="ECO:0000313" key="2">
    <source>
        <dbReference type="EMBL" id="MCE7007226.1"/>
    </source>
</evidence>
<dbReference type="Pfam" id="PF19760">
    <property type="entry name" value="DUF6247"/>
    <property type="match status" value="1"/>
</dbReference>
<proteinExistence type="predicted"/>